<name>A0A4R4BGR4_BACTU</name>
<dbReference type="AlphaFoldDB" id="A0A4R4BGR4"/>
<protein>
    <submittedName>
        <fullName evidence="1">Uncharacterized protein</fullName>
    </submittedName>
</protein>
<evidence type="ECO:0000313" key="1">
    <source>
        <dbReference type="EMBL" id="TCW54973.1"/>
    </source>
</evidence>
<dbReference type="Proteomes" id="UP000295285">
    <property type="component" value="Unassembled WGS sequence"/>
</dbReference>
<sequence>MHKPSLIAYSPYNHHIYTKIMIAPMYMQVSPSVVPLQMQYPQPPIVSAQQYLYGSSFYGNPYFKHFHHNVKAQVWDG</sequence>
<dbReference type="RefSeq" id="WP_131933158.1">
    <property type="nucleotide sequence ID" value="NZ_SMDF01000007.1"/>
</dbReference>
<organism evidence="1 2">
    <name type="scientific">Bacillus thuringiensis</name>
    <dbReference type="NCBI Taxonomy" id="1428"/>
    <lineage>
        <taxon>Bacteria</taxon>
        <taxon>Bacillati</taxon>
        <taxon>Bacillota</taxon>
        <taxon>Bacilli</taxon>
        <taxon>Bacillales</taxon>
        <taxon>Bacillaceae</taxon>
        <taxon>Bacillus</taxon>
        <taxon>Bacillus cereus group</taxon>
    </lineage>
</organism>
<reference evidence="1 2" key="1">
    <citation type="submission" date="2019-03" db="EMBL/GenBank/DDBJ databases">
        <title>Above-ground endophytic microbial communities from plants in different locations in the United States.</title>
        <authorList>
            <person name="Frank C."/>
        </authorList>
    </citation>
    <scope>NUCLEOTIDE SEQUENCE [LARGE SCALE GENOMIC DNA]</scope>
    <source>
        <strain evidence="1 2">LP_2_YM</strain>
    </source>
</reference>
<accession>A0A4R4BGR4</accession>
<evidence type="ECO:0000313" key="2">
    <source>
        <dbReference type="Proteomes" id="UP000295285"/>
    </source>
</evidence>
<proteinExistence type="predicted"/>
<comment type="caution">
    <text evidence="1">The sequence shown here is derived from an EMBL/GenBank/DDBJ whole genome shotgun (WGS) entry which is preliminary data.</text>
</comment>
<dbReference type="EMBL" id="SMDG01000007">
    <property type="protein sequence ID" value="TCW54973.1"/>
    <property type="molecule type" value="Genomic_DNA"/>
</dbReference>
<gene>
    <name evidence="1" type="ORF">EC910_10761</name>
</gene>